<gene>
    <name evidence="3" type="ORF">PYW07_006665</name>
</gene>
<sequence>MDNVRDALIESWLAEVGVGNDVNEAESSSDEEVDNLEEEDHQSESEQEQDISGERSDESSEDDLPQQRRQRTDFYKGVDDTLWSKTIPLNRGRTRSHNIVFVPPYCMSLFFDDHIIHLITKYTNKKIDYIKEKYRRERDATHTNETEIRGYIGILLMAGVVGKRKSTAIIFEHVKHTGIDAIYLTMSEKRFKFITGYYDLMILKTANTVPDLIS</sequence>
<dbReference type="InterPro" id="IPR029526">
    <property type="entry name" value="PGBD"/>
</dbReference>
<dbReference type="Proteomes" id="UP001231518">
    <property type="component" value="Chromosome 19"/>
</dbReference>
<dbReference type="PANTHER" id="PTHR46599:SF3">
    <property type="entry name" value="PIGGYBAC TRANSPOSABLE ELEMENT-DERIVED PROTEIN 4"/>
    <property type="match status" value="1"/>
</dbReference>
<dbReference type="Pfam" id="PF13843">
    <property type="entry name" value="DDE_Tnp_1_7"/>
    <property type="match status" value="1"/>
</dbReference>
<protein>
    <recommendedName>
        <fullName evidence="2">PiggyBac transposable element-derived protein domain-containing protein</fullName>
    </recommendedName>
</protein>
<reference evidence="3" key="1">
    <citation type="submission" date="2023-03" db="EMBL/GenBank/DDBJ databases">
        <title>Chromosome-level genomes of two armyworms, Mythimna separata and Mythimna loreyi, provide insights into the biosynthesis and reception of sex pheromones.</title>
        <authorList>
            <person name="Zhao H."/>
        </authorList>
    </citation>
    <scope>NUCLEOTIDE SEQUENCE</scope>
    <source>
        <strain evidence="3">BeijingLab</strain>
        <tissue evidence="3">Pupa</tissue>
    </source>
</reference>
<evidence type="ECO:0000259" key="2">
    <source>
        <dbReference type="Pfam" id="PF13843"/>
    </source>
</evidence>
<name>A0AAD7YW94_MYTSE</name>
<comment type="caution">
    <text evidence="3">The sequence shown here is derived from an EMBL/GenBank/DDBJ whole genome shotgun (WGS) entry which is preliminary data.</text>
</comment>
<feature type="domain" description="PiggyBac transposable element-derived protein" evidence="2">
    <location>
        <begin position="106"/>
        <end position="200"/>
    </location>
</feature>
<evidence type="ECO:0000313" key="4">
    <source>
        <dbReference type="Proteomes" id="UP001231518"/>
    </source>
</evidence>
<proteinExistence type="predicted"/>
<feature type="region of interest" description="Disordered" evidence="1">
    <location>
        <begin position="19"/>
        <end position="71"/>
    </location>
</feature>
<accession>A0AAD7YW94</accession>
<keyword evidence="4" id="KW-1185">Reference proteome</keyword>
<dbReference type="AlphaFoldDB" id="A0AAD7YW94"/>
<evidence type="ECO:0000313" key="3">
    <source>
        <dbReference type="EMBL" id="KAJ8728969.1"/>
    </source>
</evidence>
<evidence type="ECO:0000256" key="1">
    <source>
        <dbReference type="SAM" id="MobiDB-lite"/>
    </source>
</evidence>
<organism evidence="3 4">
    <name type="scientific">Mythimna separata</name>
    <name type="common">Oriental armyworm</name>
    <name type="synonym">Pseudaletia separata</name>
    <dbReference type="NCBI Taxonomy" id="271217"/>
    <lineage>
        <taxon>Eukaryota</taxon>
        <taxon>Metazoa</taxon>
        <taxon>Ecdysozoa</taxon>
        <taxon>Arthropoda</taxon>
        <taxon>Hexapoda</taxon>
        <taxon>Insecta</taxon>
        <taxon>Pterygota</taxon>
        <taxon>Neoptera</taxon>
        <taxon>Endopterygota</taxon>
        <taxon>Lepidoptera</taxon>
        <taxon>Glossata</taxon>
        <taxon>Ditrysia</taxon>
        <taxon>Noctuoidea</taxon>
        <taxon>Noctuidae</taxon>
        <taxon>Noctuinae</taxon>
        <taxon>Hadenini</taxon>
        <taxon>Mythimna</taxon>
    </lineage>
</organism>
<dbReference type="PANTHER" id="PTHR46599">
    <property type="entry name" value="PIGGYBAC TRANSPOSABLE ELEMENT-DERIVED PROTEIN 4"/>
    <property type="match status" value="1"/>
</dbReference>
<feature type="compositionally biased region" description="Acidic residues" evidence="1">
    <location>
        <begin position="23"/>
        <end position="51"/>
    </location>
</feature>
<dbReference type="EMBL" id="JARGEI010000007">
    <property type="protein sequence ID" value="KAJ8728969.1"/>
    <property type="molecule type" value="Genomic_DNA"/>
</dbReference>